<name>A0A9N9RK22_9DIPT</name>
<keyword evidence="5" id="KW-0479">Metal-binding</keyword>
<evidence type="ECO:0000256" key="11">
    <source>
        <dbReference type="ARBA" id="ARBA00023136"/>
    </source>
</evidence>
<comment type="cofactor">
    <cofactor evidence="13">
        <name>Fe(2+)</name>
        <dbReference type="ChEBI" id="CHEBI:29033"/>
    </cofactor>
</comment>
<dbReference type="AlphaFoldDB" id="A0A9N9RK22"/>
<organism evidence="16 17">
    <name type="scientific">Chironomus riparius</name>
    <dbReference type="NCBI Taxonomy" id="315576"/>
    <lineage>
        <taxon>Eukaryota</taxon>
        <taxon>Metazoa</taxon>
        <taxon>Ecdysozoa</taxon>
        <taxon>Arthropoda</taxon>
        <taxon>Hexapoda</taxon>
        <taxon>Insecta</taxon>
        <taxon>Pterygota</taxon>
        <taxon>Neoptera</taxon>
        <taxon>Endopterygota</taxon>
        <taxon>Diptera</taxon>
        <taxon>Nematocera</taxon>
        <taxon>Chironomoidea</taxon>
        <taxon>Chironomidae</taxon>
        <taxon>Chironominae</taxon>
        <taxon>Chironomus</taxon>
    </lineage>
</organism>
<dbReference type="InterPro" id="IPR001522">
    <property type="entry name" value="FADS-1_CS"/>
</dbReference>
<dbReference type="PANTHER" id="PTHR11351:SF61">
    <property type="entry name" value="RH14937P"/>
    <property type="match status" value="1"/>
</dbReference>
<dbReference type="GO" id="GO:0005789">
    <property type="term" value="C:endoplasmic reticulum membrane"/>
    <property type="evidence" value="ECO:0007669"/>
    <property type="project" value="TreeGrafter"/>
</dbReference>
<evidence type="ECO:0000256" key="4">
    <source>
        <dbReference type="ARBA" id="ARBA00022692"/>
    </source>
</evidence>
<keyword evidence="8 13" id="KW-0560">Oxidoreductase</keyword>
<keyword evidence="3 13" id="KW-0444">Lipid biosynthesis</keyword>
<evidence type="ECO:0000256" key="12">
    <source>
        <dbReference type="ARBA" id="ARBA00023160"/>
    </source>
</evidence>
<dbReference type="PROSITE" id="PS00476">
    <property type="entry name" value="FATTY_ACID_DESATUR_1"/>
    <property type="match status" value="1"/>
</dbReference>
<evidence type="ECO:0000256" key="14">
    <source>
        <dbReference type="SAM" id="Phobius"/>
    </source>
</evidence>
<dbReference type="OrthoDB" id="10260134at2759"/>
<keyword evidence="7 14" id="KW-1133">Transmembrane helix</keyword>
<evidence type="ECO:0000256" key="1">
    <source>
        <dbReference type="ARBA" id="ARBA00004141"/>
    </source>
</evidence>
<dbReference type="GO" id="GO:0006636">
    <property type="term" value="P:unsaturated fatty acid biosynthetic process"/>
    <property type="evidence" value="ECO:0007669"/>
    <property type="project" value="TreeGrafter"/>
</dbReference>
<keyword evidence="6" id="KW-0276">Fatty acid metabolism</keyword>
<dbReference type="Pfam" id="PF00487">
    <property type="entry name" value="FA_desaturase"/>
    <property type="match status" value="1"/>
</dbReference>
<dbReference type="InterPro" id="IPR015876">
    <property type="entry name" value="Acyl-CoA_DS"/>
</dbReference>
<comment type="subcellular location">
    <subcellularLocation>
        <location evidence="1">Membrane</location>
        <topology evidence="1">Multi-pass membrane protein</topology>
    </subcellularLocation>
</comment>
<evidence type="ECO:0000256" key="2">
    <source>
        <dbReference type="ARBA" id="ARBA00009295"/>
    </source>
</evidence>
<evidence type="ECO:0000256" key="3">
    <source>
        <dbReference type="ARBA" id="ARBA00022516"/>
    </source>
</evidence>
<evidence type="ECO:0000259" key="15">
    <source>
        <dbReference type="Pfam" id="PF00487"/>
    </source>
</evidence>
<keyword evidence="9" id="KW-0408">Iron</keyword>
<comment type="similarity">
    <text evidence="2 13">Belongs to the fatty acid desaturase type 1 family.</text>
</comment>
<dbReference type="PRINTS" id="PR00075">
    <property type="entry name" value="FACDDSATRASE"/>
</dbReference>
<evidence type="ECO:0000313" key="17">
    <source>
        <dbReference type="Proteomes" id="UP001153620"/>
    </source>
</evidence>
<dbReference type="InterPro" id="IPR005804">
    <property type="entry name" value="FA_desaturase_dom"/>
</dbReference>
<evidence type="ECO:0000256" key="6">
    <source>
        <dbReference type="ARBA" id="ARBA00022832"/>
    </source>
</evidence>
<reference evidence="16" key="1">
    <citation type="submission" date="2022-01" db="EMBL/GenBank/DDBJ databases">
        <authorList>
            <person name="King R."/>
        </authorList>
    </citation>
    <scope>NUCLEOTIDE SEQUENCE</scope>
</reference>
<evidence type="ECO:0000256" key="5">
    <source>
        <dbReference type="ARBA" id="ARBA00022723"/>
    </source>
</evidence>
<keyword evidence="12 13" id="KW-0275">Fatty acid biosynthesis</keyword>
<reference evidence="16" key="2">
    <citation type="submission" date="2022-10" db="EMBL/GenBank/DDBJ databases">
        <authorList>
            <consortium name="ENA_rothamsted_submissions"/>
            <consortium name="culmorum"/>
            <person name="King R."/>
        </authorList>
    </citation>
    <scope>NUCLEOTIDE SEQUENCE</scope>
</reference>
<evidence type="ECO:0000256" key="9">
    <source>
        <dbReference type="ARBA" id="ARBA00023004"/>
    </source>
</evidence>
<evidence type="ECO:0000256" key="7">
    <source>
        <dbReference type="ARBA" id="ARBA00022989"/>
    </source>
</evidence>
<evidence type="ECO:0000256" key="10">
    <source>
        <dbReference type="ARBA" id="ARBA00023098"/>
    </source>
</evidence>
<dbReference type="EMBL" id="OU895877">
    <property type="protein sequence ID" value="CAG9797884.1"/>
    <property type="molecule type" value="Genomic_DNA"/>
</dbReference>
<dbReference type="PANTHER" id="PTHR11351">
    <property type="entry name" value="ACYL-COA DESATURASE"/>
    <property type="match status" value="1"/>
</dbReference>
<feature type="transmembrane region" description="Helical" evidence="14">
    <location>
        <begin position="51"/>
        <end position="71"/>
    </location>
</feature>
<evidence type="ECO:0000313" key="16">
    <source>
        <dbReference type="EMBL" id="CAG9797884.1"/>
    </source>
</evidence>
<protein>
    <recommendedName>
        <fullName evidence="15">Fatty acid desaturase domain-containing protein</fullName>
    </recommendedName>
</protein>
<feature type="transmembrane region" description="Helical" evidence="14">
    <location>
        <begin position="169"/>
        <end position="188"/>
    </location>
</feature>
<accession>A0A9N9RK22</accession>
<keyword evidence="10" id="KW-0443">Lipid metabolism</keyword>
<dbReference type="GO" id="GO:0004768">
    <property type="term" value="F:stearoyl-CoA 9-desaturase activity"/>
    <property type="evidence" value="ECO:0007669"/>
    <property type="project" value="TreeGrafter"/>
</dbReference>
<feature type="domain" description="Fatty acid desaturase" evidence="15">
    <location>
        <begin position="56"/>
        <end position="257"/>
    </location>
</feature>
<dbReference type="Proteomes" id="UP001153620">
    <property type="component" value="Chromosome 1"/>
</dbReference>
<gene>
    <name evidence="16" type="ORF">CHIRRI_LOCUS870</name>
</gene>
<evidence type="ECO:0000256" key="13">
    <source>
        <dbReference type="RuleBase" id="RU000581"/>
    </source>
</evidence>
<dbReference type="CDD" id="cd03505">
    <property type="entry name" value="Delta9-FADS-like"/>
    <property type="match status" value="1"/>
</dbReference>
<evidence type="ECO:0000256" key="8">
    <source>
        <dbReference type="ARBA" id="ARBA00023002"/>
    </source>
</evidence>
<keyword evidence="17" id="KW-1185">Reference proteome</keyword>
<proteinExistence type="inferred from homology"/>
<feature type="transmembrane region" description="Helical" evidence="14">
    <location>
        <begin position="26"/>
        <end position="45"/>
    </location>
</feature>
<dbReference type="GO" id="GO:0005506">
    <property type="term" value="F:iron ion binding"/>
    <property type="evidence" value="ECO:0007669"/>
    <property type="project" value="TreeGrafter"/>
</dbReference>
<comment type="domain">
    <text evidence="13">The histidine box domains are involved in binding the catalytic metal ions.</text>
</comment>
<keyword evidence="4 13" id="KW-0812">Transmembrane</keyword>
<keyword evidence="11 14" id="KW-0472">Membrane</keyword>
<sequence>MEATKEIKLVNQKELKNIFFEIKWPTVIQTASIYVFGVIGVIGLLTGHWKFLTFLWALLIFIVCGFSMNIGSHRLLGHRSFKTNRVLKLILIFGHTLSGQWSIINWVRSHRAHHKYTDTAKDPTNIKKGFWFSHIYWMFWYSPAVEKAILSIDVSDLKADKDLMFQYDYFLLIHFFSVAIFPVIVPVFLWNEALWIACLANFTRLLANLTQLSVFNSVMHSHGPKPYDEKTSAVDNIFAIIFTFGEGFHNFHHTFPSDYKCAEFGDLKHFNLSACIIDWWYRRGWVTDRNEATKSMIAQTKIKSGDGTHWFESENILSNPQWGHKDEQKIEEFFKDFEF</sequence>